<dbReference type="Proteomes" id="UP000809829">
    <property type="component" value="Unassembled WGS sequence"/>
</dbReference>
<evidence type="ECO:0000256" key="4">
    <source>
        <dbReference type="ARBA" id="ARBA00024207"/>
    </source>
</evidence>
<dbReference type="InterPro" id="IPR008201">
    <property type="entry name" value="HepT-like"/>
</dbReference>
<dbReference type="PANTHER" id="PTHR33397">
    <property type="entry name" value="UPF0331 PROTEIN YUTE"/>
    <property type="match status" value="1"/>
</dbReference>
<dbReference type="NCBIfam" id="NF047751">
    <property type="entry name" value="HepT_toxin"/>
    <property type="match status" value="1"/>
</dbReference>
<proteinExistence type="inferred from homology"/>
<dbReference type="RefSeq" id="WP_205188597.1">
    <property type="nucleotide sequence ID" value="NZ_JAFBFC010000007.1"/>
</dbReference>
<dbReference type="EMBL" id="JAFBFC010000007">
    <property type="protein sequence ID" value="MBM7704598.1"/>
    <property type="molecule type" value="Genomic_DNA"/>
</dbReference>
<evidence type="ECO:0000313" key="6">
    <source>
        <dbReference type="Proteomes" id="UP000809829"/>
    </source>
</evidence>
<dbReference type="Pfam" id="PF01934">
    <property type="entry name" value="HepT-like"/>
    <property type="match status" value="1"/>
</dbReference>
<protein>
    <submittedName>
        <fullName evidence="5">Uncharacterized protein YutE (UPF0331/DUF86 family)</fullName>
    </submittedName>
</protein>
<evidence type="ECO:0000256" key="2">
    <source>
        <dbReference type="ARBA" id="ARBA00022722"/>
    </source>
</evidence>
<reference evidence="5 6" key="1">
    <citation type="submission" date="2021-01" db="EMBL/GenBank/DDBJ databases">
        <title>Genomic Encyclopedia of Type Strains, Phase IV (KMG-IV): sequencing the most valuable type-strain genomes for metagenomic binning, comparative biology and taxonomic classification.</title>
        <authorList>
            <person name="Goeker M."/>
        </authorList>
    </citation>
    <scope>NUCLEOTIDE SEQUENCE [LARGE SCALE GENOMIC DNA]</scope>
    <source>
        <strain evidence="5 6">DSM 104297</strain>
    </source>
</reference>
<organism evidence="5 6">
    <name type="scientific">Priestia iocasae</name>
    <dbReference type="NCBI Taxonomy" id="2291674"/>
    <lineage>
        <taxon>Bacteria</taxon>
        <taxon>Bacillati</taxon>
        <taxon>Bacillota</taxon>
        <taxon>Bacilli</taxon>
        <taxon>Bacillales</taxon>
        <taxon>Bacillaceae</taxon>
        <taxon>Priestia</taxon>
    </lineage>
</organism>
<sequence>MYFVDREKIEAILKFLETNMELFSTQNHWESTLEKKSLERLSHLMIESILDVGNAMIDGFIMRDPGSYEDIIDILVDEKVVTKEQDAPLKEIIGLRKQLVQDYLEINHKEVQQCMESHSDVIKDFPNRVRAYLENELGPVSAFRN</sequence>
<evidence type="ECO:0000256" key="3">
    <source>
        <dbReference type="ARBA" id="ARBA00022801"/>
    </source>
</evidence>
<comment type="similarity">
    <text evidence="4">Belongs to the HepT RNase toxin family.</text>
</comment>
<keyword evidence="3" id="KW-0378">Hydrolase</keyword>
<keyword evidence="2" id="KW-0540">Nuclease</keyword>
<keyword evidence="1" id="KW-1277">Toxin-antitoxin system</keyword>
<gene>
    <name evidence="5" type="ORF">JOC83_003455</name>
</gene>
<evidence type="ECO:0000256" key="1">
    <source>
        <dbReference type="ARBA" id="ARBA00022649"/>
    </source>
</evidence>
<comment type="caution">
    <text evidence="5">The sequence shown here is derived from an EMBL/GenBank/DDBJ whole genome shotgun (WGS) entry which is preliminary data.</text>
</comment>
<evidence type="ECO:0000313" key="5">
    <source>
        <dbReference type="EMBL" id="MBM7704598.1"/>
    </source>
</evidence>
<dbReference type="InterPro" id="IPR052379">
    <property type="entry name" value="Type_VII_TA_RNase"/>
</dbReference>
<dbReference type="PANTHER" id="PTHR33397:SF5">
    <property type="entry name" value="RNASE YUTE-RELATED"/>
    <property type="match status" value="1"/>
</dbReference>
<name>A0ABS2QZH5_9BACI</name>
<accession>A0ABS2QZH5</accession>
<dbReference type="Gene3D" id="1.20.120.580">
    <property type="entry name" value="bsu32300-like"/>
    <property type="match status" value="1"/>
</dbReference>
<dbReference type="InterPro" id="IPR037038">
    <property type="entry name" value="HepT-like_sf"/>
</dbReference>
<keyword evidence="6" id="KW-1185">Reference proteome</keyword>